<keyword evidence="2" id="KW-1185">Reference proteome</keyword>
<proteinExistence type="predicted"/>
<dbReference type="AlphaFoldDB" id="A0A7J9LSH6"/>
<dbReference type="Proteomes" id="UP000593576">
    <property type="component" value="Unassembled WGS sequence"/>
</dbReference>
<name>A0A7J9LSH6_GOSSC</name>
<protein>
    <recommendedName>
        <fullName evidence="3">Aminotransferase-like plant mobile domain-containing protein</fullName>
    </recommendedName>
</protein>
<evidence type="ECO:0008006" key="3">
    <source>
        <dbReference type="Google" id="ProtNLM"/>
    </source>
</evidence>
<comment type="caution">
    <text evidence="1">The sequence shown here is derived from an EMBL/GenBank/DDBJ whole genome shotgun (WGS) entry which is preliminary data.</text>
</comment>
<evidence type="ECO:0000313" key="1">
    <source>
        <dbReference type="EMBL" id="MBA0861723.1"/>
    </source>
</evidence>
<reference evidence="1 2" key="1">
    <citation type="journal article" date="2019" name="Genome Biol. Evol.">
        <title>Insights into the evolution of the New World diploid cottons (Gossypium, subgenus Houzingenia) based on genome sequencing.</title>
        <authorList>
            <person name="Grover C.E."/>
            <person name="Arick M.A. 2nd"/>
            <person name="Thrash A."/>
            <person name="Conover J.L."/>
            <person name="Sanders W.S."/>
            <person name="Peterson D.G."/>
            <person name="Frelichowski J.E."/>
            <person name="Scheffler J.A."/>
            <person name="Scheffler B.E."/>
            <person name="Wendel J.F."/>
        </authorList>
    </citation>
    <scope>NUCLEOTIDE SEQUENCE [LARGE SCALE GENOMIC DNA]</scope>
    <source>
        <strain evidence="1">1</strain>
        <tissue evidence="1">Leaf</tissue>
    </source>
</reference>
<organism evidence="1 2">
    <name type="scientific">Gossypium schwendimanii</name>
    <name type="common">Cotton</name>
    <dbReference type="NCBI Taxonomy" id="34291"/>
    <lineage>
        <taxon>Eukaryota</taxon>
        <taxon>Viridiplantae</taxon>
        <taxon>Streptophyta</taxon>
        <taxon>Embryophyta</taxon>
        <taxon>Tracheophyta</taxon>
        <taxon>Spermatophyta</taxon>
        <taxon>Magnoliopsida</taxon>
        <taxon>eudicotyledons</taxon>
        <taxon>Gunneridae</taxon>
        <taxon>Pentapetalae</taxon>
        <taxon>rosids</taxon>
        <taxon>malvids</taxon>
        <taxon>Malvales</taxon>
        <taxon>Malvaceae</taxon>
        <taxon>Malvoideae</taxon>
        <taxon>Gossypium</taxon>
    </lineage>
</organism>
<accession>A0A7J9LSH6</accession>
<evidence type="ECO:0000313" key="2">
    <source>
        <dbReference type="Proteomes" id="UP000593576"/>
    </source>
</evidence>
<sequence length="50" mass="5785">MIEGYLMSNLSPNFVHLRWLLKLIDFRAVGEFSWGSAVMVTLYREMCGAM</sequence>
<dbReference type="EMBL" id="JABFAF010000008">
    <property type="protein sequence ID" value="MBA0861723.1"/>
    <property type="molecule type" value="Genomic_DNA"/>
</dbReference>
<gene>
    <name evidence="1" type="ORF">Goshw_000164</name>
</gene>
<dbReference type="OrthoDB" id="1421598at2759"/>